<dbReference type="SUPFAM" id="SSF48264">
    <property type="entry name" value="Cytochrome P450"/>
    <property type="match status" value="1"/>
</dbReference>
<sequence length="501" mass="57162">MLLPTLLICAKVLLVLLSICAVAFVVYSGYIGYVHWKYAHLPGPPVDSFWLGNLPQLKRMHKKGVYTHTLFLKWAEEYGPLFRIFVLHKCLVVPTSRTAIKEILTKSKVYPKSSVTYNRLYSVCGARFLGRGLVTNTNHKDWSTRRASVNPAFHKKSLVIAMDQFNQEIDRWVESLTTLADGHTKFSMAEKISRVTLDIIAKVAFNMTLGCVSDDKSPYPAAMELVLEGTSLQMKDPILMWRRGMQSFISKVKQAVDVLRKAFQKTIEDRIGAMHSGNDVPNDTLQHLLRGLEINRSLTIEDLLDDFATLFVAGQETTSHALAFLLNEVGRRPELLQRLVDEVDEVLGDRTHVTYEDTERMQYMTQVFKETLRLYPPAPGTARENVTDVTLEGYNIPAGSFLVMSFFVIQRLKKHHHDPEDFDPDRFADDKPRPLFTYLPFSTGQRSCVGKRFAQLECKVLLCKFLKTFTYSLDPDQSFDVEEQGTLRPRGGAIMTLRKRR</sequence>
<name>A0AAD9UIW0_RIDPI</name>
<dbReference type="AlphaFoldDB" id="A0AAD9UIW0"/>
<keyword evidence="2 3" id="KW-0408">Iron</keyword>
<dbReference type="GO" id="GO:0006707">
    <property type="term" value="P:cholesterol catabolic process"/>
    <property type="evidence" value="ECO:0007669"/>
    <property type="project" value="InterPro"/>
</dbReference>
<dbReference type="GO" id="GO:0033781">
    <property type="term" value="F:cholesterol 24-hydroxylase activity"/>
    <property type="evidence" value="ECO:0007669"/>
    <property type="project" value="InterPro"/>
</dbReference>
<dbReference type="PROSITE" id="PS00086">
    <property type="entry name" value="CYTOCHROME_P450"/>
    <property type="match status" value="1"/>
</dbReference>
<dbReference type="PANTHER" id="PTHR24293:SF0">
    <property type="entry name" value="CYP46A1 PROTEIN-RELATED"/>
    <property type="match status" value="1"/>
</dbReference>
<dbReference type="InterPro" id="IPR017972">
    <property type="entry name" value="Cyt_P450_CS"/>
</dbReference>
<evidence type="ECO:0000256" key="1">
    <source>
        <dbReference type="ARBA" id="ARBA00010617"/>
    </source>
</evidence>
<dbReference type="InterPro" id="IPR001128">
    <property type="entry name" value="Cyt_P450"/>
</dbReference>
<dbReference type="Gene3D" id="1.10.630.10">
    <property type="entry name" value="Cytochrome P450"/>
    <property type="match status" value="1"/>
</dbReference>
<dbReference type="GO" id="GO:0020037">
    <property type="term" value="F:heme binding"/>
    <property type="evidence" value="ECO:0007669"/>
    <property type="project" value="InterPro"/>
</dbReference>
<keyword evidence="4" id="KW-1133">Transmembrane helix</keyword>
<evidence type="ECO:0000256" key="2">
    <source>
        <dbReference type="PIRSR" id="PIRSR602401-1"/>
    </source>
</evidence>
<evidence type="ECO:0000313" key="6">
    <source>
        <dbReference type="Proteomes" id="UP001209878"/>
    </source>
</evidence>
<keyword evidence="4" id="KW-0472">Membrane</keyword>
<feature type="transmembrane region" description="Helical" evidence="4">
    <location>
        <begin position="12"/>
        <end position="36"/>
    </location>
</feature>
<protein>
    <recommendedName>
        <fullName evidence="7">Cytochrome P450</fullName>
    </recommendedName>
</protein>
<dbReference type="EMBL" id="JAODUO010000057">
    <property type="protein sequence ID" value="KAK2191183.1"/>
    <property type="molecule type" value="Genomic_DNA"/>
</dbReference>
<organism evidence="5 6">
    <name type="scientific">Ridgeia piscesae</name>
    <name type="common">Tubeworm</name>
    <dbReference type="NCBI Taxonomy" id="27915"/>
    <lineage>
        <taxon>Eukaryota</taxon>
        <taxon>Metazoa</taxon>
        <taxon>Spiralia</taxon>
        <taxon>Lophotrochozoa</taxon>
        <taxon>Annelida</taxon>
        <taxon>Polychaeta</taxon>
        <taxon>Sedentaria</taxon>
        <taxon>Canalipalpata</taxon>
        <taxon>Sabellida</taxon>
        <taxon>Siboglinidae</taxon>
        <taxon>Ridgeia</taxon>
    </lineage>
</organism>
<keyword evidence="2 3" id="KW-0349">Heme</keyword>
<gene>
    <name evidence="5" type="ORF">NP493_57g02013</name>
</gene>
<dbReference type="PRINTS" id="PR00385">
    <property type="entry name" value="P450"/>
</dbReference>
<accession>A0AAD9UIW0</accession>
<proteinExistence type="inferred from homology"/>
<dbReference type="Pfam" id="PF00067">
    <property type="entry name" value="p450"/>
    <property type="match status" value="1"/>
</dbReference>
<comment type="similarity">
    <text evidence="1 3">Belongs to the cytochrome P450 family.</text>
</comment>
<dbReference type="InterPro" id="IPR002401">
    <property type="entry name" value="Cyt_P450_E_grp-I"/>
</dbReference>
<keyword evidence="4" id="KW-0812">Transmembrane</keyword>
<dbReference type="InterPro" id="IPR036396">
    <property type="entry name" value="Cyt_P450_sf"/>
</dbReference>
<evidence type="ECO:0000256" key="4">
    <source>
        <dbReference type="SAM" id="Phobius"/>
    </source>
</evidence>
<dbReference type="PRINTS" id="PR00463">
    <property type="entry name" value="EP450I"/>
</dbReference>
<dbReference type="InterPro" id="IPR039983">
    <property type="entry name" value="CYP46A1"/>
</dbReference>
<dbReference type="CDD" id="cd20613">
    <property type="entry name" value="CYP46A1-like"/>
    <property type="match status" value="1"/>
</dbReference>
<reference evidence="5" key="1">
    <citation type="journal article" date="2023" name="Mol. Biol. Evol.">
        <title>Third-Generation Sequencing Reveals the Adaptive Role of the Epigenome in Three Deep-Sea Polychaetes.</title>
        <authorList>
            <person name="Perez M."/>
            <person name="Aroh O."/>
            <person name="Sun Y."/>
            <person name="Lan Y."/>
            <person name="Juniper S.K."/>
            <person name="Young C.R."/>
            <person name="Angers B."/>
            <person name="Qian P.Y."/>
        </authorList>
    </citation>
    <scope>NUCLEOTIDE SEQUENCE</scope>
    <source>
        <strain evidence="5">R07B-5</strain>
    </source>
</reference>
<dbReference type="Proteomes" id="UP001209878">
    <property type="component" value="Unassembled WGS sequence"/>
</dbReference>
<evidence type="ECO:0008006" key="7">
    <source>
        <dbReference type="Google" id="ProtNLM"/>
    </source>
</evidence>
<keyword evidence="3" id="KW-0503">Monooxygenase</keyword>
<dbReference type="PANTHER" id="PTHR24293">
    <property type="entry name" value="CYTOCHROME P450 FAMILY 46 SUBFAMILY A"/>
    <property type="match status" value="1"/>
</dbReference>
<dbReference type="GO" id="GO:0005506">
    <property type="term" value="F:iron ion binding"/>
    <property type="evidence" value="ECO:0007669"/>
    <property type="project" value="InterPro"/>
</dbReference>
<evidence type="ECO:0000256" key="3">
    <source>
        <dbReference type="RuleBase" id="RU000461"/>
    </source>
</evidence>
<keyword evidence="3" id="KW-0560">Oxidoreductase</keyword>
<comment type="caution">
    <text evidence="5">The sequence shown here is derived from an EMBL/GenBank/DDBJ whole genome shotgun (WGS) entry which is preliminary data.</text>
</comment>
<feature type="binding site" description="axial binding residue" evidence="2">
    <location>
        <position position="448"/>
    </location>
    <ligand>
        <name>heme</name>
        <dbReference type="ChEBI" id="CHEBI:30413"/>
    </ligand>
    <ligandPart>
        <name>Fe</name>
        <dbReference type="ChEBI" id="CHEBI:18248"/>
    </ligandPart>
</feature>
<comment type="cofactor">
    <cofactor evidence="2">
        <name>heme</name>
        <dbReference type="ChEBI" id="CHEBI:30413"/>
    </cofactor>
</comment>
<evidence type="ECO:0000313" key="5">
    <source>
        <dbReference type="EMBL" id="KAK2191183.1"/>
    </source>
</evidence>
<keyword evidence="6" id="KW-1185">Reference proteome</keyword>
<keyword evidence="2 3" id="KW-0479">Metal-binding</keyword>